<evidence type="ECO:0000256" key="7">
    <source>
        <dbReference type="SAM" id="Phobius"/>
    </source>
</evidence>
<keyword evidence="9" id="KW-1185">Reference proteome</keyword>
<comment type="subcellular location">
    <subcellularLocation>
        <location evidence="1">Membrane</location>
        <topology evidence="1">Multi-pass membrane protein</topology>
    </subcellularLocation>
</comment>
<feature type="transmembrane region" description="Helical" evidence="7">
    <location>
        <begin position="340"/>
        <end position="362"/>
    </location>
</feature>
<dbReference type="PROSITE" id="PS00218">
    <property type="entry name" value="AMINO_ACID_PERMEASE_1"/>
    <property type="match status" value="1"/>
</dbReference>
<feature type="transmembrane region" description="Helical" evidence="7">
    <location>
        <begin position="469"/>
        <end position="489"/>
    </location>
</feature>
<dbReference type="Gene3D" id="1.20.1740.10">
    <property type="entry name" value="Amino acid/polyamine transporter I"/>
    <property type="match status" value="1"/>
</dbReference>
<dbReference type="OrthoDB" id="3257095at2759"/>
<feature type="compositionally biased region" description="Polar residues" evidence="6">
    <location>
        <begin position="11"/>
        <end position="26"/>
    </location>
</feature>
<feature type="transmembrane region" description="Helical" evidence="7">
    <location>
        <begin position="279"/>
        <end position="306"/>
    </location>
</feature>
<feature type="transmembrane region" description="Helical" evidence="7">
    <location>
        <begin position="203"/>
        <end position="226"/>
    </location>
</feature>
<feature type="region of interest" description="Disordered" evidence="6">
    <location>
        <begin position="1"/>
        <end position="26"/>
    </location>
</feature>
<feature type="transmembrane region" description="Helical" evidence="7">
    <location>
        <begin position="52"/>
        <end position="77"/>
    </location>
</feature>
<evidence type="ECO:0000256" key="1">
    <source>
        <dbReference type="ARBA" id="ARBA00004141"/>
    </source>
</evidence>
<feature type="transmembrane region" description="Helical" evidence="7">
    <location>
        <begin position="83"/>
        <end position="103"/>
    </location>
</feature>
<organism evidence="8 9">
    <name type="scientific">Aulographum hederae CBS 113979</name>
    <dbReference type="NCBI Taxonomy" id="1176131"/>
    <lineage>
        <taxon>Eukaryota</taxon>
        <taxon>Fungi</taxon>
        <taxon>Dikarya</taxon>
        <taxon>Ascomycota</taxon>
        <taxon>Pezizomycotina</taxon>
        <taxon>Dothideomycetes</taxon>
        <taxon>Pleosporomycetidae</taxon>
        <taxon>Aulographales</taxon>
        <taxon>Aulographaceae</taxon>
    </lineage>
</organism>
<dbReference type="Proteomes" id="UP000800041">
    <property type="component" value="Unassembled WGS sequence"/>
</dbReference>
<keyword evidence="3 7" id="KW-0812">Transmembrane</keyword>
<feature type="transmembrane region" description="Helical" evidence="7">
    <location>
        <begin position="246"/>
        <end position="267"/>
    </location>
</feature>
<keyword evidence="4 7" id="KW-1133">Transmembrane helix</keyword>
<evidence type="ECO:0000256" key="6">
    <source>
        <dbReference type="SAM" id="MobiDB-lite"/>
    </source>
</evidence>
<gene>
    <name evidence="8" type="ORF">K402DRAFT_320703</name>
</gene>
<sequence length="533" mass="57809">MAEKEPIDNVETVTGHASESPETGSLNLPEDDVVVMAQMGIKQQLKRRFNSISILALSVTLLSSWEAIGSTFGAALYAGGPVALIWGFMLTGSGTLALAASIAEMASMCPISGAQYHWTYMFAPPKWKVPITFVQGWVTVFAWQATITSLTFVLAAQIQGLVVLNWPTYIFERWHTTLMMWLLLLITYIINVWGIRIIPATELFAGICHVLIFLALFVTMLVLGRNASPSFVFTSYINTTGWSNPVVAWFIGLTPCVWCIIGFDGAIHLSEETIHAAKVIPRIILTTVLLNGTLAWVFLIVTLFGISDISAVLATPTGFPIIEVFAQITKSATSATVMEAALVSIGIAAMFGTLASVSRLTWAFARDDGLPFSSFFKKVDSRLHVPIPAITLVAVVIFLLSFINIASSVALNAILSLSTIALYVSYIIPIACLLSMRLRVSTRSAAPGEACVKDGEIVFGPFTLGRWGVLINLYAVCYASLLVPFMALPTSLPLTYQTMNYAGPVFCAVLVFAGLDYIVRGRFSFVGPRKEVG</sequence>
<dbReference type="GO" id="GO:0022857">
    <property type="term" value="F:transmembrane transporter activity"/>
    <property type="evidence" value="ECO:0007669"/>
    <property type="project" value="InterPro"/>
</dbReference>
<keyword evidence="2" id="KW-0813">Transport</keyword>
<dbReference type="InterPro" id="IPR002293">
    <property type="entry name" value="AA/rel_permease1"/>
</dbReference>
<feature type="transmembrane region" description="Helical" evidence="7">
    <location>
        <begin position="178"/>
        <end position="196"/>
    </location>
</feature>
<dbReference type="AlphaFoldDB" id="A0A6G1HHK5"/>
<dbReference type="GO" id="GO:0006865">
    <property type="term" value="P:amino acid transport"/>
    <property type="evidence" value="ECO:0007669"/>
    <property type="project" value="InterPro"/>
</dbReference>
<dbReference type="GO" id="GO:0016020">
    <property type="term" value="C:membrane"/>
    <property type="evidence" value="ECO:0007669"/>
    <property type="project" value="UniProtKB-SubCell"/>
</dbReference>
<evidence type="ECO:0000256" key="4">
    <source>
        <dbReference type="ARBA" id="ARBA00022989"/>
    </source>
</evidence>
<proteinExistence type="predicted"/>
<protein>
    <submittedName>
        <fullName evidence="8">Amino acid transporter</fullName>
    </submittedName>
</protein>
<dbReference type="PANTHER" id="PTHR45649:SF5">
    <property type="entry name" value="GABA TRANSPORTER (EUROFUNG)-RELATED"/>
    <property type="match status" value="1"/>
</dbReference>
<feature type="transmembrane region" description="Helical" evidence="7">
    <location>
        <begin position="136"/>
        <end position="158"/>
    </location>
</feature>
<dbReference type="Pfam" id="PF13520">
    <property type="entry name" value="AA_permease_2"/>
    <property type="match status" value="1"/>
</dbReference>
<feature type="transmembrane region" description="Helical" evidence="7">
    <location>
        <begin position="501"/>
        <end position="519"/>
    </location>
</feature>
<evidence type="ECO:0000256" key="3">
    <source>
        <dbReference type="ARBA" id="ARBA00022692"/>
    </source>
</evidence>
<evidence type="ECO:0000313" key="9">
    <source>
        <dbReference type="Proteomes" id="UP000800041"/>
    </source>
</evidence>
<keyword evidence="5 7" id="KW-0472">Membrane</keyword>
<reference evidence="8" key="1">
    <citation type="journal article" date="2020" name="Stud. Mycol.">
        <title>101 Dothideomycetes genomes: a test case for predicting lifestyles and emergence of pathogens.</title>
        <authorList>
            <person name="Haridas S."/>
            <person name="Albert R."/>
            <person name="Binder M."/>
            <person name="Bloem J."/>
            <person name="Labutti K."/>
            <person name="Salamov A."/>
            <person name="Andreopoulos B."/>
            <person name="Baker S."/>
            <person name="Barry K."/>
            <person name="Bills G."/>
            <person name="Bluhm B."/>
            <person name="Cannon C."/>
            <person name="Castanera R."/>
            <person name="Culley D."/>
            <person name="Daum C."/>
            <person name="Ezra D."/>
            <person name="Gonzalez J."/>
            <person name="Henrissat B."/>
            <person name="Kuo A."/>
            <person name="Liang C."/>
            <person name="Lipzen A."/>
            <person name="Lutzoni F."/>
            <person name="Magnuson J."/>
            <person name="Mondo S."/>
            <person name="Nolan M."/>
            <person name="Ohm R."/>
            <person name="Pangilinan J."/>
            <person name="Park H.-J."/>
            <person name="Ramirez L."/>
            <person name="Alfaro M."/>
            <person name="Sun H."/>
            <person name="Tritt A."/>
            <person name="Yoshinaga Y."/>
            <person name="Zwiers L.-H."/>
            <person name="Turgeon B."/>
            <person name="Goodwin S."/>
            <person name="Spatafora J."/>
            <person name="Crous P."/>
            <person name="Grigoriev I."/>
        </authorList>
    </citation>
    <scope>NUCLEOTIDE SEQUENCE</scope>
    <source>
        <strain evidence="8">CBS 113979</strain>
    </source>
</reference>
<name>A0A6G1HHK5_9PEZI</name>
<feature type="transmembrane region" description="Helical" evidence="7">
    <location>
        <begin position="409"/>
        <end position="434"/>
    </location>
</feature>
<accession>A0A6G1HHK5</accession>
<dbReference type="PANTHER" id="PTHR45649">
    <property type="entry name" value="AMINO-ACID PERMEASE BAT1"/>
    <property type="match status" value="1"/>
</dbReference>
<feature type="transmembrane region" description="Helical" evidence="7">
    <location>
        <begin position="383"/>
        <end position="403"/>
    </location>
</feature>
<dbReference type="EMBL" id="ML977137">
    <property type="protein sequence ID" value="KAF1992509.1"/>
    <property type="molecule type" value="Genomic_DNA"/>
</dbReference>
<evidence type="ECO:0000256" key="5">
    <source>
        <dbReference type="ARBA" id="ARBA00023136"/>
    </source>
</evidence>
<evidence type="ECO:0000256" key="2">
    <source>
        <dbReference type="ARBA" id="ARBA00022448"/>
    </source>
</evidence>
<evidence type="ECO:0000313" key="8">
    <source>
        <dbReference type="EMBL" id="KAF1992509.1"/>
    </source>
</evidence>
<dbReference type="InterPro" id="IPR004840">
    <property type="entry name" value="Amino_acid_permease_CS"/>
</dbReference>